<organism evidence="2 3">
    <name type="scientific">Oidiodendron maius (strain Zn)</name>
    <dbReference type="NCBI Taxonomy" id="913774"/>
    <lineage>
        <taxon>Eukaryota</taxon>
        <taxon>Fungi</taxon>
        <taxon>Dikarya</taxon>
        <taxon>Ascomycota</taxon>
        <taxon>Pezizomycotina</taxon>
        <taxon>Leotiomycetes</taxon>
        <taxon>Leotiomycetes incertae sedis</taxon>
        <taxon>Myxotrichaceae</taxon>
        <taxon>Oidiodendron</taxon>
    </lineage>
</organism>
<feature type="compositionally biased region" description="Low complexity" evidence="1">
    <location>
        <begin position="21"/>
        <end position="40"/>
    </location>
</feature>
<evidence type="ECO:0000313" key="3">
    <source>
        <dbReference type="Proteomes" id="UP000054321"/>
    </source>
</evidence>
<reference evidence="3" key="2">
    <citation type="submission" date="2015-01" db="EMBL/GenBank/DDBJ databases">
        <title>Evolutionary Origins and Diversification of the Mycorrhizal Mutualists.</title>
        <authorList>
            <consortium name="DOE Joint Genome Institute"/>
            <consortium name="Mycorrhizal Genomics Consortium"/>
            <person name="Kohler A."/>
            <person name="Kuo A."/>
            <person name="Nagy L.G."/>
            <person name="Floudas D."/>
            <person name="Copeland A."/>
            <person name="Barry K.W."/>
            <person name="Cichocki N."/>
            <person name="Veneault-Fourrey C."/>
            <person name="LaButti K."/>
            <person name="Lindquist E.A."/>
            <person name="Lipzen A."/>
            <person name="Lundell T."/>
            <person name="Morin E."/>
            <person name="Murat C."/>
            <person name="Riley R."/>
            <person name="Ohm R."/>
            <person name="Sun H."/>
            <person name="Tunlid A."/>
            <person name="Henrissat B."/>
            <person name="Grigoriev I.V."/>
            <person name="Hibbett D.S."/>
            <person name="Martin F."/>
        </authorList>
    </citation>
    <scope>NUCLEOTIDE SEQUENCE [LARGE SCALE GENOMIC DNA]</scope>
    <source>
        <strain evidence="3">Zn</strain>
    </source>
</reference>
<feature type="compositionally biased region" description="Polar residues" evidence="1">
    <location>
        <begin position="41"/>
        <end position="56"/>
    </location>
</feature>
<reference evidence="2 3" key="1">
    <citation type="submission" date="2014-04" db="EMBL/GenBank/DDBJ databases">
        <authorList>
            <consortium name="DOE Joint Genome Institute"/>
            <person name="Kuo A."/>
            <person name="Martino E."/>
            <person name="Perotto S."/>
            <person name="Kohler A."/>
            <person name="Nagy L.G."/>
            <person name="Floudas D."/>
            <person name="Copeland A."/>
            <person name="Barry K.W."/>
            <person name="Cichocki N."/>
            <person name="Veneault-Fourrey C."/>
            <person name="LaButti K."/>
            <person name="Lindquist E.A."/>
            <person name="Lipzen A."/>
            <person name="Lundell T."/>
            <person name="Morin E."/>
            <person name="Murat C."/>
            <person name="Sun H."/>
            <person name="Tunlid A."/>
            <person name="Henrissat B."/>
            <person name="Grigoriev I.V."/>
            <person name="Hibbett D.S."/>
            <person name="Martin F."/>
            <person name="Nordberg H.P."/>
            <person name="Cantor M.N."/>
            <person name="Hua S.X."/>
        </authorList>
    </citation>
    <scope>NUCLEOTIDE SEQUENCE [LARGE SCALE GENOMIC DNA]</scope>
    <source>
        <strain evidence="2 3">Zn</strain>
    </source>
</reference>
<dbReference type="HOGENOM" id="CLU_1555718_0_0_1"/>
<gene>
    <name evidence="2" type="ORF">OIDMADRAFT_141525</name>
</gene>
<dbReference type="OrthoDB" id="3553613at2759"/>
<feature type="region of interest" description="Disordered" evidence="1">
    <location>
        <begin position="1"/>
        <end position="91"/>
    </location>
</feature>
<proteinExistence type="predicted"/>
<evidence type="ECO:0000256" key="1">
    <source>
        <dbReference type="SAM" id="MobiDB-lite"/>
    </source>
</evidence>
<keyword evidence="3" id="KW-1185">Reference proteome</keyword>
<sequence length="172" mass="19247">MALKDRLRRALHISGTNGPETTTATMTMTRDSSLSESNSSQEGPTSLARSESSQLSMPVIMLTKTTSRLSKKLTGRSEKDDEEKERRRKEKEWEAFAPRKYLFLKSSKEREAMTGFEWKWRNSSEGGRAGSLYSGISPGTSRRVSLEEEPRKSGLGQMIEARDDTCEGTTTA</sequence>
<dbReference type="EMBL" id="KN832871">
    <property type="protein sequence ID" value="KIN05841.1"/>
    <property type="molecule type" value="Genomic_DNA"/>
</dbReference>
<dbReference type="AlphaFoldDB" id="A0A0C3HC18"/>
<dbReference type="Proteomes" id="UP000054321">
    <property type="component" value="Unassembled WGS sequence"/>
</dbReference>
<name>A0A0C3HC18_OIDMZ</name>
<dbReference type="InParanoid" id="A0A0C3HC18"/>
<accession>A0A0C3HC18</accession>
<protein>
    <submittedName>
        <fullName evidence="2">Uncharacterized protein</fullName>
    </submittedName>
</protein>
<feature type="compositionally biased region" description="Basic residues" evidence="1">
    <location>
        <begin position="1"/>
        <end position="11"/>
    </location>
</feature>
<evidence type="ECO:0000313" key="2">
    <source>
        <dbReference type="EMBL" id="KIN05841.1"/>
    </source>
</evidence>
<feature type="region of interest" description="Disordered" evidence="1">
    <location>
        <begin position="126"/>
        <end position="172"/>
    </location>
</feature>